<keyword evidence="1" id="KW-0812">Transmembrane</keyword>
<name>W2MWH9_PHYNI</name>
<keyword evidence="1" id="KW-1133">Transmembrane helix</keyword>
<dbReference type="EMBL" id="KI694465">
    <property type="protein sequence ID" value="ETM39809.1"/>
    <property type="molecule type" value="Genomic_DNA"/>
</dbReference>
<organism evidence="2">
    <name type="scientific">Phytophthora nicotianae</name>
    <name type="common">Potato buckeye rot agent</name>
    <name type="synonym">Phytophthora parasitica</name>
    <dbReference type="NCBI Taxonomy" id="4792"/>
    <lineage>
        <taxon>Eukaryota</taxon>
        <taxon>Sar</taxon>
        <taxon>Stramenopiles</taxon>
        <taxon>Oomycota</taxon>
        <taxon>Peronosporomycetes</taxon>
        <taxon>Peronosporales</taxon>
        <taxon>Peronosporaceae</taxon>
        <taxon>Phytophthora</taxon>
    </lineage>
</organism>
<sequence length="72" mass="7732">MALAILVSSTTSSINAHRGLHWSFLSCGMLLLSFGILISATSIVLVAQATILDLNPRQLLGDFALNSSKHYM</sequence>
<reference evidence="2" key="1">
    <citation type="submission" date="2013-11" db="EMBL/GenBank/DDBJ databases">
        <title>The Genome Sequence of Phytophthora parasitica IAC_01/95.</title>
        <authorList>
            <consortium name="The Broad Institute Genomics Platform"/>
            <person name="Russ C."/>
            <person name="Tyler B."/>
            <person name="Panabieres F."/>
            <person name="Shan W."/>
            <person name="Tripathy S."/>
            <person name="Grunwald N."/>
            <person name="Machado M."/>
            <person name="Johnson C.S."/>
            <person name="Arredondo F."/>
            <person name="Hong C."/>
            <person name="Coffey M."/>
            <person name="Young S.K."/>
            <person name="Zeng Q."/>
            <person name="Gargeya S."/>
            <person name="Fitzgerald M."/>
            <person name="Abouelleil A."/>
            <person name="Alvarado L."/>
            <person name="Chapman S.B."/>
            <person name="Gainer-Dewar J."/>
            <person name="Goldberg J."/>
            <person name="Griggs A."/>
            <person name="Gujja S."/>
            <person name="Hansen M."/>
            <person name="Howarth C."/>
            <person name="Imamovic A."/>
            <person name="Ireland A."/>
            <person name="Larimer J."/>
            <person name="McCowan C."/>
            <person name="Murphy C."/>
            <person name="Pearson M."/>
            <person name="Poon T.W."/>
            <person name="Priest M."/>
            <person name="Roberts A."/>
            <person name="Saif S."/>
            <person name="Shea T."/>
            <person name="Sykes S."/>
            <person name="Wortman J."/>
            <person name="Nusbaum C."/>
            <person name="Birren B."/>
        </authorList>
    </citation>
    <scope>NUCLEOTIDE SEQUENCE [LARGE SCALE GENOMIC DNA]</scope>
    <source>
        <strain evidence="2">IAC_01/95</strain>
    </source>
</reference>
<gene>
    <name evidence="2" type="ORF">L914_14095</name>
</gene>
<proteinExistence type="predicted"/>
<accession>W2MWH9</accession>
<protein>
    <submittedName>
        <fullName evidence="2">Uncharacterized protein</fullName>
    </submittedName>
</protein>
<feature type="transmembrane region" description="Helical" evidence="1">
    <location>
        <begin position="22"/>
        <end position="47"/>
    </location>
</feature>
<dbReference type="AlphaFoldDB" id="W2MWH9"/>
<dbReference type="Proteomes" id="UP000054532">
    <property type="component" value="Unassembled WGS sequence"/>
</dbReference>
<evidence type="ECO:0000313" key="2">
    <source>
        <dbReference type="EMBL" id="ETM39809.1"/>
    </source>
</evidence>
<keyword evidence="1" id="KW-0472">Membrane</keyword>
<evidence type="ECO:0000256" key="1">
    <source>
        <dbReference type="SAM" id="Phobius"/>
    </source>
</evidence>